<gene>
    <name evidence="4" type="ORF">K458DRAFT_416900</name>
</gene>
<dbReference type="PRINTS" id="PR00081">
    <property type="entry name" value="GDHRDH"/>
</dbReference>
<dbReference type="InterPro" id="IPR036291">
    <property type="entry name" value="NAD(P)-bd_dom_sf"/>
</dbReference>
<accession>A0A6G1J5I5</accession>
<keyword evidence="3" id="KW-0560">Oxidoreductase</keyword>
<dbReference type="PANTHER" id="PTHR43639:SF1">
    <property type="entry name" value="SHORT-CHAIN DEHYDROGENASE_REDUCTASE FAMILY PROTEIN"/>
    <property type="match status" value="1"/>
</dbReference>
<dbReference type="SUPFAM" id="SSF51735">
    <property type="entry name" value="NAD(P)-binding Rossmann-fold domains"/>
    <property type="match status" value="1"/>
</dbReference>
<evidence type="ECO:0000256" key="2">
    <source>
        <dbReference type="ARBA" id="ARBA00022857"/>
    </source>
</evidence>
<keyword evidence="2" id="KW-0521">NADP</keyword>
<comment type="similarity">
    <text evidence="1">Belongs to the short-chain dehydrogenases/reductases (SDR) family.</text>
</comment>
<protein>
    <submittedName>
        <fullName evidence="4">NAD(P)-binding protein</fullName>
    </submittedName>
</protein>
<dbReference type="OrthoDB" id="47007at2759"/>
<dbReference type="GO" id="GO:0016491">
    <property type="term" value="F:oxidoreductase activity"/>
    <property type="evidence" value="ECO:0007669"/>
    <property type="project" value="UniProtKB-KW"/>
</dbReference>
<dbReference type="AlphaFoldDB" id="A0A6G1J5I5"/>
<name>A0A6G1J5I5_9PLEO</name>
<dbReference type="CDD" id="cd05233">
    <property type="entry name" value="SDR_c"/>
    <property type="match status" value="1"/>
</dbReference>
<dbReference type="EMBL" id="MU005578">
    <property type="protein sequence ID" value="KAF2685678.1"/>
    <property type="molecule type" value="Genomic_DNA"/>
</dbReference>
<reference evidence="4" key="1">
    <citation type="journal article" date="2020" name="Stud. Mycol.">
        <title>101 Dothideomycetes genomes: a test case for predicting lifestyles and emergence of pathogens.</title>
        <authorList>
            <person name="Haridas S."/>
            <person name="Albert R."/>
            <person name="Binder M."/>
            <person name="Bloem J."/>
            <person name="Labutti K."/>
            <person name="Salamov A."/>
            <person name="Andreopoulos B."/>
            <person name="Baker S."/>
            <person name="Barry K."/>
            <person name="Bills G."/>
            <person name="Bluhm B."/>
            <person name="Cannon C."/>
            <person name="Castanera R."/>
            <person name="Culley D."/>
            <person name="Daum C."/>
            <person name="Ezra D."/>
            <person name="Gonzalez J."/>
            <person name="Henrissat B."/>
            <person name="Kuo A."/>
            <person name="Liang C."/>
            <person name="Lipzen A."/>
            <person name="Lutzoni F."/>
            <person name="Magnuson J."/>
            <person name="Mondo S."/>
            <person name="Nolan M."/>
            <person name="Ohm R."/>
            <person name="Pangilinan J."/>
            <person name="Park H.-J."/>
            <person name="Ramirez L."/>
            <person name="Alfaro M."/>
            <person name="Sun H."/>
            <person name="Tritt A."/>
            <person name="Yoshinaga Y."/>
            <person name="Zwiers L.-H."/>
            <person name="Turgeon B."/>
            <person name="Goodwin S."/>
            <person name="Spatafora J."/>
            <person name="Crous P."/>
            <person name="Grigoriev I."/>
        </authorList>
    </citation>
    <scope>NUCLEOTIDE SEQUENCE</scope>
    <source>
        <strain evidence="4">CBS 122367</strain>
    </source>
</reference>
<dbReference type="Gene3D" id="3.40.50.720">
    <property type="entry name" value="NAD(P)-binding Rossmann-like Domain"/>
    <property type="match status" value="1"/>
</dbReference>
<dbReference type="InterPro" id="IPR020904">
    <property type="entry name" value="Sc_DH/Rdtase_CS"/>
</dbReference>
<dbReference type="Proteomes" id="UP000799291">
    <property type="component" value="Unassembled WGS sequence"/>
</dbReference>
<dbReference type="PROSITE" id="PS00061">
    <property type="entry name" value="ADH_SHORT"/>
    <property type="match status" value="1"/>
</dbReference>
<sequence length="191" mass="20168">MKVTIIYTSPNSETKARQVASQVSALSNGSQAIVVQADLKEIEAPEKIVAATVEAFGDKIDILVNNAGVLFGKTILETAADDYAAIFDVNVRAPLLMTKAVVPHLRAPGRIVNLSSVGARSGFEDMALYSASKAALEGMTRGLAAELGHHGHTVNCVAPGPVKSEMLDGVPKDIVEMQLKTTAVEHRYGTV</sequence>
<keyword evidence="5" id="KW-1185">Reference proteome</keyword>
<proteinExistence type="inferred from homology"/>
<evidence type="ECO:0000313" key="4">
    <source>
        <dbReference type="EMBL" id="KAF2685678.1"/>
    </source>
</evidence>
<evidence type="ECO:0000256" key="3">
    <source>
        <dbReference type="ARBA" id="ARBA00023002"/>
    </source>
</evidence>
<evidence type="ECO:0000256" key="1">
    <source>
        <dbReference type="ARBA" id="ARBA00006484"/>
    </source>
</evidence>
<dbReference type="InterPro" id="IPR002347">
    <property type="entry name" value="SDR_fam"/>
</dbReference>
<organism evidence="4 5">
    <name type="scientific">Lentithecium fluviatile CBS 122367</name>
    <dbReference type="NCBI Taxonomy" id="1168545"/>
    <lineage>
        <taxon>Eukaryota</taxon>
        <taxon>Fungi</taxon>
        <taxon>Dikarya</taxon>
        <taxon>Ascomycota</taxon>
        <taxon>Pezizomycotina</taxon>
        <taxon>Dothideomycetes</taxon>
        <taxon>Pleosporomycetidae</taxon>
        <taxon>Pleosporales</taxon>
        <taxon>Massarineae</taxon>
        <taxon>Lentitheciaceae</taxon>
        <taxon>Lentithecium</taxon>
    </lineage>
</organism>
<dbReference type="PRINTS" id="PR00080">
    <property type="entry name" value="SDRFAMILY"/>
</dbReference>
<dbReference type="PANTHER" id="PTHR43639">
    <property type="entry name" value="OXIDOREDUCTASE, SHORT-CHAIN DEHYDROGENASE/REDUCTASE FAMILY (AFU_ORTHOLOGUE AFUA_5G02870)"/>
    <property type="match status" value="1"/>
</dbReference>
<dbReference type="Pfam" id="PF13561">
    <property type="entry name" value="adh_short_C2"/>
    <property type="match status" value="1"/>
</dbReference>
<evidence type="ECO:0000313" key="5">
    <source>
        <dbReference type="Proteomes" id="UP000799291"/>
    </source>
</evidence>